<dbReference type="Gene3D" id="3.10.105.10">
    <property type="entry name" value="Dipeptide-binding Protein, Domain 3"/>
    <property type="match status" value="1"/>
</dbReference>
<dbReference type="GO" id="GO:0042597">
    <property type="term" value="C:periplasmic space"/>
    <property type="evidence" value="ECO:0007669"/>
    <property type="project" value="UniProtKB-ARBA"/>
</dbReference>
<dbReference type="InterPro" id="IPR039424">
    <property type="entry name" value="SBP_5"/>
</dbReference>
<name>A0A7T4U0U8_9ACTN</name>
<dbReference type="InterPro" id="IPR030678">
    <property type="entry name" value="Peptide/Ni-bd"/>
</dbReference>
<evidence type="ECO:0000313" key="6">
    <source>
        <dbReference type="EMBL" id="QQC91832.1"/>
    </source>
</evidence>
<dbReference type="GO" id="GO:0015833">
    <property type="term" value="P:peptide transport"/>
    <property type="evidence" value="ECO:0007669"/>
    <property type="project" value="TreeGrafter"/>
</dbReference>
<dbReference type="Gene3D" id="3.40.190.10">
    <property type="entry name" value="Periplasmic binding protein-like II"/>
    <property type="match status" value="1"/>
</dbReference>
<evidence type="ECO:0000256" key="3">
    <source>
        <dbReference type="ARBA" id="ARBA00022729"/>
    </source>
</evidence>
<dbReference type="PANTHER" id="PTHR30290:SF9">
    <property type="entry name" value="OLIGOPEPTIDE-BINDING PROTEIN APPA"/>
    <property type="match status" value="1"/>
</dbReference>
<sequence length="522" mass="53519">MPRPRFLSGAVTVAATSLLASACTTGPAGGPSSSGDESGGTVKIGFTSDVTSFDPAKGASATDYVITSLLYQPLIGQDDGGTFVPGLADTWTSTPTKTTLTLKKGLTCSDGSALTASQVVASLKRYRATSAGALLTFGAANAGDRTTITGDDETGTVTVTTASPWGEVLAGLSGTGAGIVCEAGLDAGAAALAQGAVKGAATGPYEMATAQRGASYELRLRKGFEAYPRFASMPAGKPADRLRFQISKNESTLANQLQTGALDLAPLTGTDATRFTGNDTFTVRSTPLIRNHIGFNQRPGRPGADPKVRKAIAQAVDVDAYNNVFGGTGRPLISYVDDKAACVSTDDSLVTRTDTAAAKQVLKGVPIRLEGSNAVAGGAGNSYVAEALRAAGAEVKLTNADNATWATDVTANRGDWDVTVFPLITGTLARGGTYFLGREPAEGGLNYGAVKNAAYAENYVAATSTTDRNAKCAAWQKAQEALLEANDVIPLATVDVHYVTRKAISFATPSGSLTLSTLRITG</sequence>
<dbReference type="GO" id="GO:0043190">
    <property type="term" value="C:ATP-binding cassette (ABC) transporter complex"/>
    <property type="evidence" value="ECO:0007669"/>
    <property type="project" value="InterPro"/>
</dbReference>
<dbReference type="Pfam" id="PF00496">
    <property type="entry name" value="SBP_bac_5"/>
    <property type="match status" value="1"/>
</dbReference>
<dbReference type="Proteomes" id="UP000596130">
    <property type="component" value="Chromosome"/>
</dbReference>
<gene>
    <name evidence="6" type="ORF">I8755_28090</name>
</gene>
<evidence type="ECO:0000256" key="4">
    <source>
        <dbReference type="SAM" id="SignalP"/>
    </source>
</evidence>
<dbReference type="GO" id="GO:1904680">
    <property type="term" value="F:peptide transmembrane transporter activity"/>
    <property type="evidence" value="ECO:0007669"/>
    <property type="project" value="TreeGrafter"/>
</dbReference>
<keyword evidence="2" id="KW-0813">Transport</keyword>
<dbReference type="EMBL" id="CP065959">
    <property type="protein sequence ID" value="QQC91832.1"/>
    <property type="molecule type" value="Genomic_DNA"/>
</dbReference>
<dbReference type="CDD" id="cd00995">
    <property type="entry name" value="PBP2_NikA_DppA_OppA_like"/>
    <property type="match status" value="1"/>
</dbReference>
<reference evidence="6 7" key="1">
    <citation type="submission" date="2020-12" db="EMBL/GenBank/DDBJ databases">
        <title>Identification and biosynthesis of polyene macrolides produced by Streptomyces alfalfae Men-myco-93-63.</title>
        <authorList>
            <person name="Liu D."/>
            <person name="Li Y."/>
            <person name="Liu L."/>
            <person name="Han X."/>
            <person name="Shen F."/>
        </authorList>
    </citation>
    <scope>NUCLEOTIDE SEQUENCE [LARGE SCALE GENOMIC DNA]</scope>
    <source>
        <strain evidence="6 7">Men-myco-93-63</strain>
    </source>
</reference>
<feature type="domain" description="Solute-binding protein family 5" evidence="5">
    <location>
        <begin position="83"/>
        <end position="422"/>
    </location>
</feature>
<dbReference type="RefSeq" id="WP_198503818.1">
    <property type="nucleotide sequence ID" value="NZ_CP065959.1"/>
</dbReference>
<proteinExistence type="inferred from homology"/>
<protein>
    <submittedName>
        <fullName evidence="6">ABC transporter substrate-binding protein</fullName>
    </submittedName>
</protein>
<dbReference type="PROSITE" id="PS51257">
    <property type="entry name" value="PROKAR_LIPOPROTEIN"/>
    <property type="match status" value="1"/>
</dbReference>
<accession>A0A7T4U0U8</accession>
<evidence type="ECO:0000313" key="7">
    <source>
        <dbReference type="Proteomes" id="UP000596130"/>
    </source>
</evidence>
<dbReference type="AlphaFoldDB" id="A0A7T4U0U8"/>
<feature type="chain" id="PRO_5032907809" evidence="4">
    <location>
        <begin position="23"/>
        <end position="522"/>
    </location>
</feature>
<evidence type="ECO:0000256" key="2">
    <source>
        <dbReference type="ARBA" id="ARBA00022448"/>
    </source>
</evidence>
<keyword evidence="3 4" id="KW-0732">Signal</keyword>
<dbReference type="PANTHER" id="PTHR30290">
    <property type="entry name" value="PERIPLASMIC BINDING COMPONENT OF ABC TRANSPORTER"/>
    <property type="match status" value="1"/>
</dbReference>
<dbReference type="SUPFAM" id="SSF53850">
    <property type="entry name" value="Periplasmic binding protein-like II"/>
    <property type="match status" value="1"/>
</dbReference>
<organism evidence="6 7">
    <name type="scientific">Streptomyces alfalfae</name>
    <dbReference type="NCBI Taxonomy" id="1642299"/>
    <lineage>
        <taxon>Bacteria</taxon>
        <taxon>Bacillati</taxon>
        <taxon>Actinomycetota</taxon>
        <taxon>Actinomycetes</taxon>
        <taxon>Kitasatosporales</taxon>
        <taxon>Streptomycetaceae</taxon>
        <taxon>Streptomyces</taxon>
    </lineage>
</organism>
<evidence type="ECO:0000256" key="1">
    <source>
        <dbReference type="ARBA" id="ARBA00005695"/>
    </source>
</evidence>
<comment type="similarity">
    <text evidence="1">Belongs to the bacterial solute-binding protein 5 family.</text>
</comment>
<dbReference type="InterPro" id="IPR000914">
    <property type="entry name" value="SBP_5_dom"/>
</dbReference>
<evidence type="ECO:0000259" key="5">
    <source>
        <dbReference type="Pfam" id="PF00496"/>
    </source>
</evidence>
<feature type="signal peptide" evidence="4">
    <location>
        <begin position="1"/>
        <end position="22"/>
    </location>
</feature>
<dbReference type="PIRSF" id="PIRSF002741">
    <property type="entry name" value="MppA"/>
    <property type="match status" value="1"/>
</dbReference>